<gene>
    <name evidence="2" type="ORF">GlitD10_2044</name>
</gene>
<evidence type="ECO:0000256" key="1">
    <source>
        <dbReference type="SAM" id="Coils"/>
    </source>
</evidence>
<accession>A0A1J0AEK1</accession>
<name>A0A1J0AEK1_9CYAN</name>
<keyword evidence="1" id="KW-0175">Coiled coil</keyword>
<evidence type="ECO:0000313" key="2">
    <source>
        <dbReference type="EMBL" id="APB34370.1"/>
    </source>
</evidence>
<feature type="coiled-coil region" evidence="1">
    <location>
        <begin position="156"/>
        <end position="183"/>
    </location>
</feature>
<dbReference type="Proteomes" id="UP000180235">
    <property type="component" value="Chromosome"/>
</dbReference>
<dbReference type="AlphaFoldDB" id="A0A1J0AEK1"/>
<evidence type="ECO:0000313" key="3">
    <source>
        <dbReference type="Proteomes" id="UP000180235"/>
    </source>
</evidence>
<reference evidence="2 3" key="1">
    <citation type="submission" date="2016-10" db="EMBL/GenBank/DDBJ databases">
        <title>Description of Gloeomargarita lithophora gen. nov., sp. nov., a thylakoid-bearing basal-branching cyanobacterium with intracellular carbonates, and proposal for Gloeomargaritales ord. nov.</title>
        <authorList>
            <person name="Moreira D."/>
            <person name="Tavera R."/>
            <person name="Benzerara K."/>
            <person name="Skouri-Panet F."/>
            <person name="Couradeau E."/>
            <person name="Gerard E."/>
            <person name="Loussert C."/>
            <person name="Novelo E."/>
            <person name="Zivanovic Y."/>
            <person name="Lopez-Garcia P."/>
        </authorList>
    </citation>
    <scope>NUCLEOTIDE SEQUENCE [LARGE SCALE GENOMIC DNA]</scope>
    <source>
        <strain evidence="2 3">D10</strain>
    </source>
</reference>
<protein>
    <submittedName>
        <fullName evidence="2">Uncharacterized protein</fullName>
    </submittedName>
</protein>
<dbReference type="STRING" id="1188229.GlitD10_2044"/>
<dbReference type="OrthoDB" id="571541at2"/>
<proteinExistence type="predicted"/>
<sequence length="212" mass="24799">MYASPLQENVATLRQQLDRRNHLVHQLSQELFHRLVPQRGRQQVLEYVLNVQAQELQRLKGQLHQYNHLVQQLSEELFHRLHQERQVDAATVVALQGQIQKLQGELQAVQQHIHQREQELVQVHGSLVAARERNQNLETILRDLPEVYRRRFNARLAPVKEQLSRLQEENRRLQGELQRYGALTQTTVGREPTPSIDLPKFPPLQAVSRVVS</sequence>
<feature type="coiled-coil region" evidence="1">
    <location>
        <begin position="56"/>
        <end position="119"/>
    </location>
</feature>
<dbReference type="EMBL" id="CP017675">
    <property type="protein sequence ID" value="APB34370.1"/>
    <property type="molecule type" value="Genomic_DNA"/>
</dbReference>
<dbReference type="KEGG" id="glt:GlitD10_2044"/>
<keyword evidence="3" id="KW-1185">Reference proteome</keyword>
<dbReference type="RefSeq" id="WP_071454818.1">
    <property type="nucleotide sequence ID" value="NZ_CP017675.1"/>
</dbReference>
<organism evidence="2 3">
    <name type="scientific">Gloeomargarita lithophora Alchichica-D10</name>
    <dbReference type="NCBI Taxonomy" id="1188229"/>
    <lineage>
        <taxon>Bacteria</taxon>
        <taxon>Bacillati</taxon>
        <taxon>Cyanobacteriota</taxon>
        <taxon>Cyanophyceae</taxon>
        <taxon>Gloeomargaritales</taxon>
        <taxon>Gloeomargaritaceae</taxon>
        <taxon>Gloeomargarita</taxon>
    </lineage>
</organism>